<dbReference type="Proteomes" id="UP000681722">
    <property type="component" value="Unassembled WGS sequence"/>
</dbReference>
<accession>A0A815ZBS4</accession>
<dbReference type="EMBL" id="CAJNOQ010031554">
    <property type="protein sequence ID" value="CAF1580726.1"/>
    <property type="molecule type" value="Genomic_DNA"/>
</dbReference>
<sequence>MSMKFTEVMLGNFKLKPSFEFLSMDRSSVHSLDCYHPSDLVQNLRERMTVQMTTKINVNQRRKEKNRCVFIVENKSKAETTIVQLKLNEKRVPYFWCLCAVSNLHKRKYDCLHVMAVKRQQNIHVIEPKANLSILRKASKIEARIKKTGEKTPTAWDKSHKSNTANPIKKRAKRVLTASVKKRAVLSIRYDLLNEAIEQM</sequence>
<dbReference type="Proteomes" id="UP000663829">
    <property type="component" value="Unassembled WGS sequence"/>
</dbReference>
<name>A0A815ZBS4_9BILA</name>
<evidence type="ECO:0000313" key="2">
    <source>
        <dbReference type="EMBL" id="CAF4448063.1"/>
    </source>
</evidence>
<keyword evidence="3" id="KW-1185">Reference proteome</keyword>
<dbReference type="EMBL" id="CAJOBC010097509">
    <property type="protein sequence ID" value="CAF4448063.1"/>
    <property type="molecule type" value="Genomic_DNA"/>
</dbReference>
<evidence type="ECO:0000313" key="3">
    <source>
        <dbReference type="Proteomes" id="UP000663829"/>
    </source>
</evidence>
<organism evidence="1 3">
    <name type="scientific">Didymodactylos carnosus</name>
    <dbReference type="NCBI Taxonomy" id="1234261"/>
    <lineage>
        <taxon>Eukaryota</taxon>
        <taxon>Metazoa</taxon>
        <taxon>Spiralia</taxon>
        <taxon>Gnathifera</taxon>
        <taxon>Rotifera</taxon>
        <taxon>Eurotatoria</taxon>
        <taxon>Bdelloidea</taxon>
        <taxon>Philodinida</taxon>
        <taxon>Philodinidae</taxon>
        <taxon>Didymodactylos</taxon>
    </lineage>
</organism>
<gene>
    <name evidence="1" type="ORF">GPM918_LOCUS41069</name>
    <name evidence="2" type="ORF">SRO942_LOCUS42077</name>
</gene>
<evidence type="ECO:0000313" key="1">
    <source>
        <dbReference type="EMBL" id="CAF1580726.1"/>
    </source>
</evidence>
<proteinExistence type="predicted"/>
<dbReference type="AlphaFoldDB" id="A0A815ZBS4"/>
<protein>
    <submittedName>
        <fullName evidence="1">Uncharacterized protein</fullName>
    </submittedName>
</protein>
<comment type="caution">
    <text evidence="1">The sequence shown here is derived from an EMBL/GenBank/DDBJ whole genome shotgun (WGS) entry which is preliminary data.</text>
</comment>
<reference evidence="1" key="1">
    <citation type="submission" date="2021-02" db="EMBL/GenBank/DDBJ databases">
        <authorList>
            <person name="Nowell W R."/>
        </authorList>
    </citation>
    <scope>NUCLEOTIDE SEQUENCE</scope>
</reference>